<sequence>MNSSEVRSLVEKLRVLETRILELERRPHTSSDAPTSPLHHQAGDNNLQAAPQSSHILDSLKPPEDGDGNQSHHLADGEDDAALMVDYGSRRDRLRKTFDWEMERLFLHEEAEMRRRDRARRALLHSTHAHSAQNASIAYRENQAPALRTEEWSSFKQLNRPRDTSLCAIDILIGEPVVYDKMGLSGNWIISSERLARSRTASGEVDGQFPERIRIHSDLLVTILDKIIKSSGSDRMASDSRPVVFTRPFKALTYCELVHGIATRYLQSLGFSKAPVADLHRESSRITELAEANLSDDDSSTDHSIPESNEKSRARDIDTIRRFPKAFEEIDFFRQVLKSKVLRRRECLQQDTCQKVFFSDLWHLFRPGMEIIHSGTNQAFRVLHVTSARHRMLSNLQRWAGHPYRTAEDKEQRPDFRVTCIHIDFDGSKIGPVIQKFDFDAFQGERDVRSLPVFPLRLYSLPNANSIDKKSDSRQAEAAWFRKMLIRRGMRFLESIALQHMRYAGPVIGTDEEIEGEVMVDFEAAFTADIGSNSQVDRPRIANLSGLLMLDDFAMEDACQFACCEKDYVHDDTNIDKIQTADYLQSLQPEIGSERPPSIILRPRTLSDIKESANSTQSLFSDDELLLLSNRVFAFVLRSQRWAELKVEFLRDVQGRGSTSKAPGSDPGSSPGELGAPPPAESDSVSALDRLVLPQYHKRLIISLLTEHFRTVDARRDPNAHYDVIKGKGELPEVESLFEEVQLN</sequence>
<dbReference type="EMBL" id="WVTB01000066">
    <property type="protein sequence ID" value="KAF3801946.1"/>
    <property type="molecule type" value="Genomic_DNA"/>
</dbReference>
<gene>
    <name evidence="3" type="ORF">GCG54_00015168</name>
</gene>
<dbReference type="RefSeq" id="XP_045261105.1">
    <property type="nucleotide sequence ID" value="XM_045414983.1"/>
</dbReference>
<feature type="region of interest" description="Disordered" evidence="1">
    <location>
        <begin position="292"/>
        <end position="313"/>
    </location>
</feature>
<reference evidence="3" key="2">
    <citation type="submission" date="2020-03" db="EMBL/GenBank/DDBJ databases">
        <authorList>
            <person name="Fu F.-F."/>
            <person name="Chen J."/>
        </authorList>
    </citation>
    <scope>NUCLEOTIDE SEQUENCE</scope>
    <source>
        <strain evidence="3">Lc1</strain>
    </source>
</reference>
<accession>A0A8H4CDU8</accession>
<comment type="caution">
    <text evidence="3">The sequence shown here is derived from an EMBL/GenBank/DDBJ whole genome shotgun (WGS) entry which is preliminary data.</text>
</comment>
<dbReference type="Pfam" id="PF22942">
    <property type="entry name" value="DUF7025"/>
    <property type="match status" value="1"/>
</dbReference>
<evidence type="ECO:0000259" key="2">
    <source>
        <dbReference type="Pfam" id="PF22942"/>
    </source>
</evidence>
<feature type="domain" description="DUF7025" evidence="2">
    <location>
        <begin position="349"/>
        <end position="459"/>
    </location>
</feature>
<organism evidence="3 4">
    <name type="scientific">Colletotrichum gloeosporioides</name>
    <name type="common">Anthracnose fungus</name>
    <name type="synonym">Glomerella cingulata</name>
    <dbReference type="NCBI Taxonomy" id="474922"/>
    <lineage>
        <taxon>Eukaryota</taxon>
        <taxon>Fungi</taxon>
        <taxon>Dikarya</taxon>
        <taxon>Ascomycota</taxon>
        <taxon>Pezizomycotina</taxon>
        <taxon>Sordariomycetes</taxon>
        <taxon>Hypocreomycetidae</taxon>
        <taxon>Glomerellales</taxon>
        <taxon>Glomerellaceae</taxon>
        <taxon>Colletotrichum</taxon>
        <taxon>Colletotrichum gloeosporioides species complex</taxon>
    </lineage>
</organism>
<dbReference type="AlphaFoldDB" id="A0A8H4CDU8"/>
<dbReference type="PANTHER" id="PTHR46411">
    <property type="entry name" value="FAMILY ATPASE, PUTATIVE-RELATED"/>
    <property type="match status" value="1"/>
</dbReference>
<feature type="compositionally biased region" description="Basic and acidic residues" evidence="1">
    <location>
        <begin position="300"/>
        <end position="313"/>
    </location>
</feature>
<keyword evidence="4" id="KW-1185">Reference proteome</keyword>
<evidence type="ECO:0000313" key="4">
    <source>
        <dbReference type="Proteomes" id="UP000613401"/>
    </source>
</evidence>
<evidence type="ECO:0000256" key="1">
    <source>
        <dbReference type="SAM" id="MobiDB-lite"/>
    </source>
</evidence>
<dbReference type="GeneID" id="69022273"/>
<reference evidence="3" key="1">
    <citation type="journal article" date="2020" name="Phytopathology">
        <title>Genome sequence and comparative analysis of Colletotrichum gloeosporioides isolated from Liriodendron leaves.</title>
        <authorList>
            <person name="Fu F.F."/>
            <person name="Hao Z."/>
            <person name="Wang P."/>
            <person name="Lu Y."/>
            <person name="Xue L.J."/>
            <person name="Wei G."/>
            <person name="Tian Y."/>
            <person name="Baishi H."/>
            <person name="Xu H."/>
            <person name="Shi J."/>
            <person name="Cheng T."/>
            <person name="Wang G."/>
            <person name="Yi Y."/>
            <person name="Chen J."/>
        </authorList>
    </citation>
    <scope>NUCLEOTIDE SEQUENCE</scope>
    <source>
        <strain evidence="3">Lc1</strain>
    </source>
</reference>
<proteinExistence type="predicted"/>
<dbReference type="PANTHER" id="PTHR46411:SF2">
    <property type="entry name" value="AAA+ ATPASE DOMAIN-CONTAINING PROTEIN"/>
    <property type="match status" value="1"/>
</dbReference>
<feature type="region of interest" description="Disordered" evidence="1">
    <location>
        <begin position="655"/>
        <end position="683"/>
    </location>
</feature>
<protein>
    <recommendedName>
        <fullName evidence="2">DUF7025 domain-containing protein</fullName>
    </recommendedName>
</protein>
<evidence type="ECO:0000313" key="3">
    <source>
        <dbReference type="EMBL" id="KAF3801946.1"/>
    </source>
</evidence>
<feature type="region of interest" description="Disordered" evidence="1">
    <location>
        <begin position="25"/>
        <end position="80"/>
    </location>
</feature>
<feature type="compositionally biased region" description="Polar residues" evidence="1">
    <location>
        <begin position="43"/>
        <end position="56"/>
    </location>
</feature>
<name>A0A8H4CDU8_COLGL</name>
<dbReference type="InterPro" id="IPR054289">
    <property type="entry name" value="DUF7025"/>
</dbReference>
<dbReference type="Proteomes" id="UP000613401">
    <property type="component" value="Unassembled WGS sequence"/>
</dbReference>